<reference evidence="3 4" key="1">
    <citation type="submission" date="2019-03" db="EMBL/GenBank/DDBJ databases">
        <title>Genomic Encyclopedia of Type Strains, Phase IV (KMG-IV): sequencing the most valuable type-strain genomes for metagenomic binning, comparative biology and taxonomic classification.</title>
        <authorList>
            <person name="Goeker M."/>
        </authorList>
    </citation>
    <scope>NUCLEOTIDE SEQUENCE [LARGE SCALE GENOMIC DNA]</scope>
    <source>
        <strain evidence="3 4">DSM 103923</strain>
    </source>
</reference>
<proteinExistence type="predicted"/>
<accession>A0A4R3JTY3</accession>
<evidence type="ECO:0000313" key="4">
    <source>
        <dbReference type="Proteomes" id="UP000295135"/>
    </source>
</evidence>
<dbReference type="Gene3D" id="3.40.50.10610">
    <property type="entry name" value="ABC-type transport auxiliary lipoprotein component"/>
    <property type="match status" value="1"/>
</dbReference>
<dbReference type="EMBL" id="SLZY01000020">
    <property type="protein sequence ID" value="TCS69478.1"/>
    <property type="molecule type" value="Genomic_DNA"/>
</dbReference>
<feature type="domain" description="ABC-type transport auxiliary lipoprotein component" evidence="2">
    <location>
        <begin position="60"/>
        <end position="195"/>
    </location>
</feature>
<evidence type="ECO:0000313" key="3">
    <source>
        <dbReference type="EMBL" id="TCS69478.1"/>
    </source>
</evidence>
<dbReference type="AlphaFoldDB" id="A0A4R3JTY3"/>
<dbReference type="PROSITE" id="PS51257">
    <property type="entry name" value="PROKAR_LIPOPROTEIN"/>
    <property type="match status" value="1"/>
</dbReference>
<dbReference type="Proteomes" id="UP000295135">
    <property type="component" value="Unassembled WGS sequence"/>
</dbReference>
<dbReference type="RefSeq" id="WP_126458221.1">
    <property type="nucleotide sequence ID" value="NZ_AP018721.1"/>
</dbReference>
<evidence type="ECO:0000256" key="1">
    <source>
        <dbReference type="SAM" id="SignalP"/>
    </source>
</evidence>
<organism evidence="3 4">
    <name type="scientific">Sulfuritortus calidifontis</name>
    <dbReference type="NCBI Taxonomy" id="1914471"/>
    <lineage>
        <taxon>Bacteria</taxon>
        <taxon>Pseudomonadati</taxon>
        <taxon>Pseudomonadota</taxon>
        <taxon>Betaproteobacteria</taxon>
        <taxon>Nitrosomonadales</taxon>
        <taxon>Thiobacillaceae</taxon>
        <taxon>Sulfuritortus</taxon>
    </lineage>
</organism>
<feature type="chain" id="PRO_5020276445" evidence="1">
    <location>
        <begin position="21"/>
        <end position="206"/>
    </location>
</feature>
<dbReference type="InterPro" id="IPR005586">
    <property type="entry name" value="ABC_trans_aux"/>
</dbReference>
<sequence length="206" mass="22418">MKKIWSALLLAGLLAACVNLDVEPKAKQFYVLEDNGHGGQAGGRSPCPKPAGGLGLLIDVQMPATFYNGTNLAFSRGPGSRGHYQYAQWTDRPTSQIGHLLRDRLRQDCHYRQVALVGEGLTGEQLLSLRLLELYHDAASQPGQAVIELDVQLVRRDAGRLIAQKTFRATAPAASYDAKGASLGFNQALGRLLDELEAWLARQPRG</sequence>
<gene>
    <name evidence="3" type="ORF">EDC61_12039</name>
</gene>
<dbReference type="Pfam" id="PF03886">
    <property type="entry name" value="ABC_trans_aux"/>
    <property type="match status" value="1"/>
</dbReference>
<dbReference type="OrthoDB" id="8564262at2"/>
<protein>
    <submittedName>
        <fullName evidence="3">Cholesterol transport system auxiliary component</fullName>
    </submittedName>
</protein>
<dbReference type="SUPFAM" id="SSF159594">
    <property type="entry name" value="XCC0632-like"/>
    <property type="match status" value="1"/>
</dbReference>
<feature type="signal peptide" evidence="1">
    <location>
        <begin position="1"/>
        <end position="20"/>
    </location>
</feature>
<name>A0A4R3JTY3_9PROT</name>
<comment type="caution">
    <text evidence="3">The sequence shown here is derived from an EMBL/GenBank/DDBJ whole genome shotgun (WGS) entry which is preliminary data.</text>
</comment>
<keyword evidence="1" id="KW-0732">Signal</keyword>
<evidence type="ECO:0000259" key="2">
    <source>
        <dbReference type="Pfam" id="PF03886"/>
    </source>
</evidence>
<keyword evidence="4" id="KW-1185">Reference proteome</keyword>